<evidence type="ECO:0008006" key="3">
    <source>
        <dbReference type="Google" id="ProtNLM"/>
    </source>
</evidence>
<dbReference type="CDD" id="cd18724">
    <property type="entry name" value="PIN_LabA-like"/>
    <property type="match status" value="1"/>
</dbReference>
<dbReference type="GO" id="GO:0005634">
    <property type="term" value="C:nucleus"/>
    <property type="evidence" value="ECO:0007669"/>
    <property type="project" value="TreeGrafter"/>
</dbReference>
<accession>A0A6A5YPR3</accession>
<protein>
    <recommendedName>
        <fullName evidence="3">NYN domain-containing protein</fullName>
    </recommendedName>
</protein>
<evidence type="ECO:0000313" key="1">
    <source>
        <dbReference type="EMBL" id="KAF2108694.1"/>
    </source>
</evidence>
<dbReference type="GO" id="GO:0031267">
    <property type="term" value="F:small GTPase binding"/>
    <property type="evidence" value="ECO:0007669"/>
    <property type="project" value="TreeGrafter"/>
</dbReference>
<dbReference type="OrthoDB" id="5590473at2759"/>
<dbReference type="GO" id="GO:0006606">
    <property type="term" value="P:protein import into nucleus"/>
    <property type="evidence" value="ECO:0007669"/>
    <property type="project" value="TreeGrafter"/>
</dbReference>
<dbReference type="PANTHER" id="PTHR15837">
    <property type="entry name" value="RAN GUANINE NUCLEOTIDE RELEASE FACTOR"/>
    <property type="match status" value="1"/>
</dbReference>
<reference evidence="1" key="1">
    <citation type="journal article" date="2020" name="Stud. Mycol.">
        <title>101 Dothideomycetes genomes: a test case for predicting lifestyles and emergence of pathogens.</title>
        <authorList>
            <person name="Haridas S."/>
            <person name="Albert R."/>
            <person name="Binder M."/>
            <person name="Bloem J."/>
            <person name="Labutti K."/>
            <person name="Salamov A."/>
            <person name="Andreopoulos B."/>
            <person name="Baker S."/>
            <person name="Barry K."/>
            <person name="Bills G."/>
            <person name="Bluhm B."/>
            <person name="Cannon C."/>
            <person name="Castanera R."/>
            <person name="Culley D."/>
            <person name="Daum C."/>
            <person name="Ezra D."/>
            <person name="Gonzalez J."/>
            <person name="Henrissat B."/>
            <person name="Kuo A."/>
            <person name="Liang C."/>
            <person name="Lipzen A."/>
            <person name="Lutzoni F."/>
            <person name="Magnuson J."/>
            <person name="Mondo S."/>
            <person name="Nolan M."/>
            <person name="Ohm R."/>
            <person name="Pangilinan J."/>
            <person name="Park H.-J."/>
            <person name="Ramirez L."/>
            <person name="Alfaro M."/>
            <person name="Sun H."/>
            <person name="Tritt A."/>
            <person name="Yoshinaga Y."/>
            <person name="Zwiers L.-H."/>
            <person name="Turgeon B."/>
            <person name="Goodwin S."/>
            <person name="Spatafora J."/>
            <person name="Crous P."/>
            <person name="Grigoriev I."/>
        </authorList>
    </citation>
    <scope>NUCLEOTIDE SEQUENCE</scope>
    <source>
        <strain evidence="1">CBS 627.86</strain>
    </source>
</reference>
<evidence type="ECO:0000313" key="2">
    <source>
        <dbReference type="Proteomes" id="UP000799770"/>
    </source>
</evidence>
<dbReference type="PANTHER" id="PTHR15837:SF5">
    <property type="entry name" value="NYN DOMAIN-CONTAINING PROTEIN"/>
    <property type="match status" value="1"/>
</dbReference>
<sequence>MPFPGPVSLPAYQPHYPATTPTQLVPRTVQPVAPRTPVPAPKAGLTIRPAIDRHFLHLQQLLHIFPEDRKWLVAPMQLLNSKLSAGAGIHIFVDASNILIGFRDKLKYARTQLFDLSFDSLALLLERRRPVARRVLAGSSRKTSPLPFVDAFITKAEEVGYENNVYEQVYKEKELTDRQRFFRDVDRIGYKAAVARRSGGESSDSETGAAAVTPAAPSPMKWVEQGVDENLHLKMCQSILDADEPATMVLATGDGAAAEYSDGFLAHVERALKRGWTVELVSWKQQINGGYTKKKWQAKWGAKFKVIFLDDFVESLIET</sequence>
<dbReference type="AlphaFoldDB" id="A0A6A5YPR3"/>
<dbReference type="EMBL" id="ML977346">
    <property type="protein sequence ID" value="KAF2108694.1"/>
    <property type="molecule type" value="Genomic_DNA"/>
</dbReference>
<dbReference type="Gene3D" id="3.40.50.1010">
    <property type="entry name" value="5'-nuclease"/>
    <property type="match status" value="1"/>
</dbReference>
<dbReference type="Proteomes" id="UP000799770">
    <property type="component" value="Unassembled WGS sequence"/>
</dbReference>
<keyword evidence="2" id="KW-1185">Reference proteome</keyword>
<dbReference type="InterPro" id="IPR007681">
    <property type="entry name" value="Mog1"/>
</dbReference>
<dbReference type="GO" id="GO:0005085">
    <property type="term" value="F:guanyl-nucleotide exchange factor activity"/>
    <property type="evidence" value="ECO:0007669"/>
    <property type="project" value="TreeGrafter"/>
</dbReference>
<gene>
    <name evidence="1" type="ORF">BDV96DRAFT_504196</name>
</gene>
<name>A0A6A5YPR3_9PLEO</name>
<organism evidence="1 2">
    <name type="scientific">Lophiotrema nucula</name>
    <dbReference type="NCBI Taxonomy" id="690887"/>
    <lineage>
        <taxon>Eukaryota</taxon>
        <taxon>Fungi</taxon>
        <taxon>Dikarya</taxon>
        <taxon>Ascomycota</taxon>
        <taxon>Pezizomycotina</taxon>
        <taxon>Dothideomycetes</taxon>
        <taxon>Pleosporomycetidae</taxon>
        <taxon>Pleosporales</taxon>
        <taxon>Lophiotremataceae</taxon>
        <taxon>Lophiotrema</taxon>
    </lineage>
</organism>
<proteinExistence type="predicted"/>